<dbReference type="PANTHER" id="PTHR43483">
    <property type="entry name" value="MEMBRANE TRANSPORTER PROTEIN HI_0806-RELATED"/>
    <property type="match status" value="1"/>
</dbReference>
<dbReference type="PANTHER" id="PTHR43483:SF3">
    <property type="entry name" value="MEMBRANE TRANSPORTER PROTEIN HI_0806-RELATED"/>
    <property type="match status" value="1"/>
</dbReference>
<keyword evidence="1" id="KW-0812">Transmembrane</keyword>
<evidence type="ECO:0000313" key="2">
    <source>
        <dbReference type="EMBL" id="MCL6699088.1"/>
    </source>
</evidence>
<feature type="transmembrane region" description="Helical" evidence="1">
    <location>
        <begin position="6"/>
        <end position="25"/>
    </location>
</feature>
<sequence length="296" mass="30652">MLAALLVPIIIASLFYCGILIRAAIQRGAVPDIEAVALGAITNFFDTLGIGSFAPTTAWLKFRGMVADRLIPCTMIVGHTPPAMLQGIIFLILLGVFVDPVLLVGCVIALLIGGLVGAPLVAVVRTWIIQLVVALALVIAAVLYVMANLDLMPGGGTATSLPLSLMIVAILANFAFGVLLNFGIGNYAPTLVMLSLMGMDPRLCFPIMAGGAALAGAAASSRHVFIGEVDLRIATGIALGGIPAVLVAAFIVQSMPVEMLRWLVIIVVLYAAAVMLKSAAAGRRNERSDPALAAAE</sequence>
<reference evidence="2 3" key="1">
    <citation type="submission" date="2022-05" db="EMBL/GenBank/DDBJ databases">
        <authorList>
            <person name="Jo J.-H."/>
            <person name="Im W.-T."/>
        </authorList>
    </citation>
    <scope>NUCLEOTIDE SEQUENCE [LARGE SCALE GENOMIC DNA]</scope>
    <source>
        <strain evidence="2 3">NSE70-1</strain>
    </source>
</reference>
<dbReference type="Proteomes" id="UP001203410">
    <property type="component" value="Unassembled WGS sequence"/>
</dbReference>
<feature type="transmembrane region" description="Helical" evidence="1">
    <location>
        <begin position="161"/>
        <end position="183"/>
    </location>
</feature>
<keyword evidence="3" id="KW-1185">Reference proteome</keyword>
<keyword evidence="1" id="KW-1133">Transmembrane helix</keyword>
<gene>
    <name evidence="2" type="ORF">LZ496_09880</name>
</gene>
<comment type="caution">
    <text evidence="2">The sequence shown here is derived from an EMBL/GenBank/DDBJ whole genome shotgun (WGS) entry which is preliminary data.</text>
</comment>
<feature type="transmembrane region" description="Helical" evidence="1">
    <location>
        <begin position="127"/>
        <end position="149"/>
    </location>
</feature>
<protein>
    <submittedName>
        <fullName evidence="2">Sulfite exporter TauE/SafE family protein</fullName>
    </submittedName>
</protein>
<feature type="transmembrane region" description="Helical" evidence="1">
    <location>
        <begin position="203"/>
        <end position="221"/>
    </location>
</feature>
<name>A0ABT0RVQ3_9SPHN</name>
<feature type="transmembrane region" description="Helical" evidence="1">
    <location>
        <begin position="233"/>
        <end position="253"/>
    </location>
</feature>
<evidence type="ECO:0000313" key="3">
    <source>
        <dbReference type="Proteomes" id="UP001203410"/>
    </source>
</evidence>
<feature type="transmembrane region" description="Helical" evidence="1">
    <location>
        <begin position="259"/>
        <end position="276"/>
    </location>
</feature>
<feature type="transmembrane region" description="Helical" evidence="1">
    <location>
        <begin position="88"/>
        <end position="121"/>
    </location>
</feature>
<proteinExistence type="predicted"/>
<accession>A0ABT0RVQ3</accession>
<organism evidence="2 3">
    <name type="scientific">Sphingomonas caseinilyticus</name>
    <dbReference type="NCBI Taxonomy" id="2908205"/>
    <lineage>
        <taxon>Bacteria</taxon>
        <taxon>Pseudomonadati</taxon>
        <taxon>Pseudomonadota</taxon>
        <taxon>Alphaproteobacteria</taxon>
        <taxon>Sphingomonadales</taxon>
        <taxon>Sphingomonadaceae</taxon>
        <taxon>Sphingomonas</taxon>
    </lineage>
</organism>
<evidence type="ECO:0000256" key="1">
    <source>
        <dbReference type="SAM" id="Phobius"/>
    </source>
</evidence>
<keyword evidence="1" id="KW-0472">Membrane</keyword>
<dbReference type="RefSeq" id="WP_249904458.1">
    <property type="nucleotide sequence ID" value="NZ_JAMGBA010000002.1"/>
</dbReference>
<dbReference type="EMBL" id="JAMGBA010000002">
    <property type="protein sequence ID" value="MCL6699088.1"/>
    <property type="molecule type" value="Genomic_DNA"/>
</dbReference>